<name>A0A2T7A1H5_TUBBO</name>
<sequence>MYTDIENPMALNTHLQDDRFDYVILYFYMAPVQCCADTLNAIQEVSRNPRTHGISFLAIDLSVPDLSDVNASFGVTKVPELSVRGQHGGSNIRLTIGAPGDVSSALRRYCGIDLNSP</sequence>
<organism evidence="1 2">
    <name type="scientific">Tuber borchii</name>
    <name type="common">White truffle</name>
    <dbReference type="NCBI Taxonomy" id="42251"/>
    <lineage>
        <taxon>Eukaryota</taxon>
        <taxon>Fungi</taxon>
        <taxon>Dikarya</taxon>
        <taxon>Ascomycota</taxon>
        <taxon>Pezizomycotina</taxon>
        <taxon>Pezizomycetes</taxon>
        <taxon>Pezizales</taxon>
        <taxon>Tuberaceae</taxon>
        <taxon>Tuber</taxon>
    </lineage>
</organism>
<dbReference type="Proteomes" id="UP000244722">
    <property type="component" value="Unassembled WGS sequence"/>
</dbReference>
<comment type="caution">
    <text evidence="1">The sequence shown here is derived from an EMBL/GenBank/DDBJ whole genome shotgun (WGS) entry which is preliminary data.</text>
</comment>
<dbReference type="EMBL" id="NESQ01000043">
    <property type="protein sequence ID" value="PUU81577.1"/>
    <property type="molecule type" value="Genomic_DNA"/>
</dbReference>
<evidence type="ECO:0008006" key="3">
    <source>
        <dbReference type="Google" id="ProtNLM"/>
    </source>
</evidence>
<reference evidence="1 2" key="1">
    <citation type="submission" date="2017-04" db="EMBL/GenBank/DDBJ databases">
        <title>Draft genome sequence of Tuber borchii Vittad., a whitish edible truffle.</title>
        <authorList>
            <consortium name="DOE Joint Genome Institute"/>
            <person name="Murat C."/>
            <person name="Kuo A."/>
            <person name="Barry K.W."/>
            <person name="Clum A."/>
            <person name="Dockter R.B."/>
            <person name="Fauchery L."/>
            <person name="Iotti M."/>
            <person name="Kohler A."/>
            <person name="Labutti K."/>
            <person name="Lindquist E.A."/>
            <person name="Lipzen A."/>
            <person name="Ohm R.A."/>
            <person name="Wang M."/>
            <person name="Grigoriev I.V."/>
            <person name="Zambonelli A."/>
            <person name="Martin F.M."/>
        </authorList>
    </citation>
    <scope>NUCLEOTIDE SEQUENCE [LARGE SCALE GENOMIC DNA]</scope>
    <source>
        <strain evidence="1 2">Tbo3840</strain>
    </source>
</reference>
<accession>A0A2T7A1H5</accession>
<proteinExistence type="predicted"/>
<keyword evidence="2" id="KW-1185">Reference proteome</keyword>
<evidence type="ECO:0000313" key="1">
    <source>
        <dbReference type="EMBL" id="PUU81577.1"/>
    </source>
</evidence>
<evidence type="ECO:0000313" key="2">
    <source>
        <dbReference type="Proteomes" id="UP000244722"/>
    </source>
</evidence>
<dbReference type="AlphaFoldDB" id="A0A2T7A1H5"/>
<protein>
    <recommendedName>
        <fullName evidence="3">Thioredoxin domain-containing protein</fullName>
    </recommendedName>
</protein>
<gene>
    <name evidence="1" type="ORF">B9Z19DRAFT_1122037</name>
</gene>